<evidence type="ECO:0000313" key="6">
    <source>
        <dbReference type="EMBL" id="SFK26281.1"/>
    </source>
</evidence>
<dbReference type="GO" id="GO:0016787">
    <property type="term" value="F:hydrolase activity"/>
    <property type="evidence" value="ECO:0007669"/>
    <property type="project" value="UniProtKB-KW"/>
</dbReference>
<keyword evidence="4" id="KW-0865">Zymogen</keyword>
<dbReference type="GO" id="GO:0016740">
    <property type="term" value="F:transferase activity"/>
    <property type="evidence" value="ECO:0007669"/>
    <property type="project" value="UniProtKB-KW"/>
</dbReference>
<feature type="signal peptide" evidence="5">
    <location>
        <begin position="1"/>
        <end position="31"/>
    </location>
</feature>
<organism evidence="6 7">
    <name type="scientific">Falsiroseomonas stagni DSM 19981</name>
    <dbReference type="NCBI Taxonomy" id="1123062"/>
    <lineage>
        <taxon>Bacteria</taxon>
        <taxon>Pseudomonadati</taxon>
        <taxon>Pseudomonadota</taxon>
        <taxon>Alphaproteobacteria</taxon>
        <taxon>Acetobacterales</taxon>
        <taxon>Roseomonadaceae</taxon>
        <taxon>Falsiroseomonas</taxon>
    </lineage>
</organism>
<evidence type="ECO:0000256" key="1">
    <source>
        <dbReference type="ARBA" id="ARBA00009381"/>
    </source>
</evidence>
<feature type="chain" id="PRO_5011447427" evidence="5">
    <location>
        <begin position="32"/>
        <end position="479"/>
    </location>
</feature>
<sequence>MGRRLARKASASHPALAALAALALTGCSAFAPDPNAPQPGQAGFVRGFLGGAVSDDPRAALVARNTLSAGGSAADAAVAGGLMLAVTQPSRAALGGGGACLLFAPRRAEAEAILFLPGAREATPPGADRPAAVPMLARGLFALHARGGVRPFEELIAPAEQAARFGVEVSRALAADIAAVAGPLMADPGAAAVFAGPGGQPLAAGATLVQPDLGTTLGSLRTAGVGDLHQGALARRVAEASLAAGGGLTVAEMRASVPRIAAPLILRSGNDSVAFLPPPADGGLATAAAFTALAAGATPDAAALRGVAVARAWRERGGDPMALVTAQVPADQGWPVLPASTSLVVVDRDGMAVSCAFTMNNLFGTGRVAPGTGILLAAAPGIGQVQPPLLSAAIAFNAPLRTFRAASAGSGQHAAPIAAAAPLAQALRNAPQDAAFAGVPNPGRGNLMACPRYLPGDPNSCYSLTDPRGMGLAIGAVDR</sequence>
<dbReference type="AlphaFoldDB" id="A0A1I3Y4T3"/>
<dbReference type="InterPro" id="IPR029055">
    <property type="entry name" value="Ntn_hydrolases_N"/>
</dbReference>
<dbReference type="OrthoDB" id="9781342at2"/>
<dbReference type="PRINTS" id="PR01210">
    <property type="entry name" value="GGTRANSPTASE"/>
</dbReference>
<dbReference type="PROSITE" id="PS51257">
    <property type="entry name" value="PROKAR_LIPOPROTEIN"/>
    <property type="match status" value="1"/>
</dbReference>
<reference evidence="6 7" key="1">
    <citation type="submission" date="2016-10" db="EMBL/GenBank/DDBJ databases">
        <authorList>
            <person name="de Groot N.N."/>
        </authorList>
    </citation>
    <scope>NUCLEOTIDE SEQUENCE [LARGE SCALE GENOMIC DNA]</scope>
    <source>
        <strain evidence="6 7">DSM 19981</strain>
    </source>
</reference>
<dbReference type="EMBL" id="FOSQ01000001">
    <property type="protein sequence ID" value="SFK26281.1"/>
    <property type="molecule type" value="Genomic_DNA"/>
</dbReference>
<dbReference type="STRING" id="1123062.SAMN02745775_101922"/>
<dbReference type="Proteomes" id="UP000199473">
    <property type="component" value="Unassembled WGS sequence"/>
</dbReference>
<keyword evidence="3 6" id="KW-0378">Hydrolase</keyword>
<proteinExistence type="inferred from homology"/>
<dbReference type="Gene3D" id="3.60.20.40">
    <property type="match status" value="1"/>
</dbReference>
<keyword evidence="2" id="KW-0808">Transferase</keyword>
<dbReference type="InterPro" id="IPR043137">
    <property type="entry name" value="GGT_ssub_C"/>
</dbReference>
<dbReference type="PANTHER" id="PTHR43199">
    <property type="entry name" value="GLUTATHIONE HYDROLASE"/>
    <property type="match status" value="1"/>
</dbReference>
<dbReference type="InterPro" id="IPR051792">
    <property type="entry name" value="GGT_bact"/>
</dbReference>
<dbReference type="Pfam" id="PF01019">
    <property type="entry name" value="G_glu_transpept"/>
    <property type="match status" value="2"/>
</dbReference>
<evidence type="ECO:0000256" key="4">
    <source>
        <dbReference type="ARBA" id="ARBA00023145"/>
    </source>
</evidence>
<evidence type="ECO:0000313" key="7">
    <source>
        <dbReference type="Proteomes" id="UP000199473"/>
    </source>
</evidence>
<protein>
    <submittedName>
        <fullName evidence="6">Gamma-glutamyltranspeptidase / glutathione hydrolase</fullName>
    </submittedName>
</protein>
<keyword evidence="5" id="KW-0732">Signal</keyword>
<accession>A0A1I3Y4T3</accession>
<evidence type="ECO:0000256" key="3">
    <source>
        <dbReference type="ARBA" id="ARBA00022801"/>
    </source>
</evidence>
<evidence type="ECO:0000256" key="2">
    <source>
        <dbReference type="ARBA" id="ARBA00022679"/>
    </source>
</evidence>
<dbReference type="SUPFAM" id="SSF56235">
    <property type="entry name" value="N-terminal nucleophile aminohydrolases (Ntn hydrolases)"/>
    <property type="match status" value="1"/>
</dbReference>
<dbReference type="PANTHER" id="PTHR43199:SF1">
    <property type="entry name" value="GLUTATHIONE HYDROLASE PROENZYME"/>
    <property type="match status" value="1"/>
</dbReference>
<comment type="similarity">
    <text evidence="1">Belongs to the gamma-glutamyltransferase family.</text>
</comment>
<name>A0A1I3Y4T3_9PROT</name>
<keyword evidence="7" id="KW-1185">Reference proteome</keyword>
<evidence type="ECO:0000256" key="5">
    <source>
        <dbReference type="SAM" id="SignalP"/>
    </source>
</evidence>
<gene>
    <name evidence="6" type="ORF">SAMN02745775_101922</name>
</gene>